<protein>
    <submittedName>
        <fullName evidence="1">Uncharacterized protein</fullName>
    </submittedName>
</protein>
<accession>A0A7Y4L9K5</accession>
<comment type="caution">
    <text evidence="1">The sequence shown here is derived from an EMBL/GenBank/DDBJ whole genome shotgun (WGS) entry which is preliminary data.</text>
</comment>
<dbReference type="EMBL" id="JABGBO010000004">
    <property type="protein sequence ID" value="NOL49534.1"/>
    <property type="molecule type" value="Genomic_DNA"/>
</dbReference>
<dbReference type="AlphaFoldDB" id="A0A7Y4L9K5"/>
<evidence type="ECO:0000313" key="2">
    <source>
        <dbReference type="Proteomes" id="UP000541421"/>
    </source>
</evidence>
<reference evidence="1 2" key="1">
    <citation type="submission" date="2020-05" db="EMBL/GenBank/DDBJ databases">
        <authorList>
            <person name="Niu N."/>
        </authorList>
    </citation>
    <scope>NUCLEOTIDE SEQUENCE [LARGE SCALE GENOMIC DNA]</scope>
    <source>
        <strain evidence="1 2">LMG10982</strain>
    </source>
</reference>
<evidence type="ECO:0000313" key="1">
    <source>
        <dbReference type="EMBL" id="NOL49534.1"/>
    </source>
</evidence>
<name>A0A7Y4L9K5_9BURK</name>
<proteinExistence type="predicted"/>
<organism evidence="1 2">
    <name type="scientific">Pelistega europaea</name>
    <dbReference type="NCBI Taxonomy" id="106147"/>
    <lineage>
        <taxon>Bacteria</taxon>
        <taxon>Pseudomonadati</taxon>
        <taxon>Pseudomonadota</taxon>
        <taxon>Betaproteobacteria</taxon>
        <taxon>Burkholderiales</taxon>
        <taxon>Alcaligenaceae</taxon>
        <taxon>Pelistega</taxon>
    </lineage>
</organism>
<keyword evidence="2" id="KW-1185">Reference proteome</keyword>
<gene>
    <name evidence="1" type="ORF">HKX40_05220</name>
</gene>
<sequence>MKLECISEAVGKFHGKVKENHRYLSWEHCYRVFHDARKQSEHTKAEIDTLCLHLAFYLASWGMYRGSSFLLQRDYKVHVPIVKEILNRDYDVLLGLKCKDFLDKAEIRERLKKLNQHLDKRYSEIRASVVEEKHQASIDAQANKEKSISTVLITKVLLGTLACTPAYDRFFVDAVRKYNVTTGNYNNDSLKKLAEFYQNHSEIFKKYETLTLQNSNLCYPQMKLLDMAFWQIGGDDRV</sequence>
<dbReference type="Proteomes" id="UP000541421">
    <property type="component" value="Unassembled WGS sequence"/>
</dbReference>